<reference evidence="2" key="1">
    <citation type="journal article" date="2021" name="G3 (Bethesda)">
        <title>Genome and transcriptome analysis of the beet armyworm Spodoptera exigua reveals targets for pest control. .</title>
        <authorList>
            <person name="Simon S."/>
            <person name="Breeschoten T."/>
            <person name="Jansen H.J."/>
            <person name="Dirks R.P."/>
            <person name="Schranz M.E."/>
            <person name="Ros V.I.D."/>
        </authorList>
    </citation>
    <scope>NUCLEOTIDE SEQUENCE</scope>
    <source>
        <strain evidence="2">TB_SE_WUR_2020</strain>
    </source>
</reference>
<dbReference type="EMBL" id="JACEFF010000946">
    <property type="protein sequence ID" value="KAH9627638.1"/>
    <property type="molecule type" value="Genomic_DNA"/>
</dbReference>
<feature type="region of interest" description="Disordered" evidence="1">
    <location>
        <begin position="205"/>
        <end position="230"/>
    </location>
</feature>
<feature type="compositionally biased region" description="Polar residues" evidence="1">
    <location>
        <begin position="118"/>
        <end position="133"/>
    </location>
</feature>
<organism evidence="2 3">
    <name type="scientific">Spodoptera exigua</name>
    <name type="common">Beet armyworm</name>
    <name type="synonym">Noctua fulgens</name>
    <dbReference type="NCBI Taxonomy" id="7107"/>
    <lineage>
        <taxon>Eukaryota</taxon>
        <taxon>Metazoa</taxon>
        <taxon>Ecdysozoa</taxon>
        <taxon>Arthropoda</taxon>
        <taxon>Hexapoda</taxon>
        <taxon>Insecta</taxon>
        <taxon>Pterygota</taxon>
        <taxon>Neoptera</taxon>
        <taxon>Endopterygota</taxon>
        <taxon>Lepidoptera</taxon>
        <taxon>Glossata</taxon>
        <taxon>Ditrysia</taxon>
        <taxon>Noctuoidea</taxon>
        <taxon>Noctuidae</taxon>
        <taxon>Amphipyrinae</taxon>
        <taxon>Spodoptera</taxon>
    </lineage>
</organism>
<dbReference type="AlphaFoldDB" id="A0A922M0C7"/>
<evidence type="ECO:0000313" key="3">
    <source>
        <dbReference type="Proteomes" id="UP000814243"/>
    </source>
</evidence>
<proteinExistence type="predicted"/>
<evidence type="ECO:0000256" key="1">
    <source>
        <dbReference type="SAM" id="MobiDB-lite"/>
    </source>
</evidence>
<dbReference type="Proteomes" id="UP000814243">
    <property type="component" value="Unassembled WGS sequence"/>
</dbReference>
<sequence>MINNACLDYGGYASKEARVRRSLARREQRAHTPAQHLPLPPTQMGAMGGGGWSGANAANGWAPRNACSRDHMRYPPECRPMKSTHLHSQSQACQQDGRSTPYPVYEDSHYNGEGGARQRNTPEFTPAVTQSEASRAPRERFPVEPRRSPPEEKRPPPVVPLPAFQQAFGSTEIGKFAEAFSRTEIAVDDTPADNFMYESFPEWDGSVEPQWSSQPAAQPTTREIKCEDNF</sequence>
<feature type="compositionally biased region" description="Polar residues" evidence="1">
    <location>
        <begin position="209"/>
        <end position="221"/>
    </location>
</feature>
<feature type="compositionally biased region" description="Basic and acidic residues" evidence="1">
    <location>
        <begin position="135"/>
        <end position="155"/>
    </location>
</feature>
<comment type="caution">
    <text evidence="2">The sequence shown here is derived from an EMBL/GenBank/DDBJ whole genome shotgun (WGS) entry which is preliminary data.</text>
</comment>
<gene>
    <name evidence="2" type="ORF">HF086_010790</name>
</gene>
<accession>A0A922M0C7</accession>
<feature type="region of interest" description="Disordered" evidence="1">
    <location>
        <begin position="78"/>
        <end position="159"/>
    </location>
</feature>
<protein>
    <submittedName>
        <fullName evidence="2">Uncharacterized protein</fullName>
    </submittedName>
</protein>
<feature type="region of interest" description="Disordered" evidence="1">
    <location>
        <begin position="24"/>
        <end position="51"/>
    </location>
</feature>
<feature type="compositionally biased region" description="Polar residues" evidence="1">
    <location>
        <begin position="86"/>
        <end position="98"/>
    </location>
</feature>
<name>A0A922M0C7_SPOEX</name>
<evidence type="ECO:0000313" key="2">
    <source>
        <dbReference type="EMBL" id="KAH9627638.1"/>
    </source>
</evidence>